<comment type="similarity">
    <text evidence="2">Belongs to the AAA ATPase family. BCS1 subfamily.</text>
</comment>
<dbReference type="InterPro" id="IPR027417">
    <property type="entry name" value="P-loop_NTPase"/>
</dbReference>
<dbReference type="Pfam" id="PF00004">
    <property type="entry name" value="AAA"/>
    <property type="match status" value="1"/>
</dbReference>
<proteinExistence type="inferred from homology"/>
<keyword evidence="3" id="KW-0812">Transmembrane</keyword>
<evidence type="ECO:0000256" key="9">
    <source>
        <dbReference type="ARBA" id="ARBA00023128"/>
    </source>
</evidence>
<evidence type="ECO:0000259" key="14">
    <source>
        <dbReference type="SMART" id="SM01024"/>
    </source>
</evidence>
<evidence type="ECO:0000256" key="11">
    <source>
        <dbReference type="ARBA" id="ARBA00048778"/>
    </source>
</evidence>
<evidence type="ECO:0000256" key="4">
    <source>
        <dbReference type="ARBA" id="ARBA00022741"/>
    </source>
</evidence>
<feature type="region of interest" description="Disordered" evidence="12">
    <location>
        <begin position="511"/>
        <end position="532"/>
    </location>
</feature>
<evidence type="ECO:0000256" key="7">
    <source>
        <dbReference type="ARBA" id="ARBA00022840"/>
    </source>
</evidence>
<evidence type="ECO:0000256" key="10">
    <source>
        <dbReference type="ARBA" id="ARBA00023136"/>
    </source>
</evidence>
<organism evidence="15 16">
    <name type="scientific">Hohenbuehelia grisea</name>
    <dbReference type="NCBI Taxonomy" id="104357"/>
    <lineage>
        <taxon>Eukaryota</taxon>
        <taxon>Fungi</taxon>
        <taxon>Dikarya</taxon>
        <taxon>Basidiomycota</taxon>
        <taxon>Agaricomycotina</taxon>
        <taxon>Agaricomycetes</taxon>
        <taxon>Agaricomycetidae</taxon>
        <taxon>Agaricales</taxon>
        <taxon>Pleurotineae</taxon>
        <taxon>Pleurotaceae</taxon>
        <taxon>Hohenbuehelia</taxon>
    </lineage>
</organism>
<evidence type="ECO:0000256" key="8">
    <source>
        <dbReference type="ARBA" id="ARBA00022989"/>
    </source>
</evidence>
<evidence type="ECO:0000256" key="3">
    <source>
        <dbReference type="ARBA" id="ARBA00022692"/>
    </source>
</evidence>
<feature type="compositionally biased region" description="Polar residues" evidence="12">
    <location>
        <begin position="604"/>
        <end position="616"/>
    </location>
</feature>
<dbReference type="Gene3D" id="3.40.50.300">
    <property type="entry name" value="P-loop containing nucleotide triphosphate hydrolases"/>
    <property type="match status" value="1"/>
</dbReference>
<dbReference type="InterPro" id="IPR050747">
    <property type="entry name" value="Mitochondrial_chaperone_BCS1"/>
</dbReference>
<evidence type="ECO:0000259" key="13">
    <source>
        <dbReference type="SMART" id="SM00382"/>
    </source>
</evidence>
<keyword evidence="9" id="KW-0496">Mitochondrion</keyword>
<feature type="domain" description="AAA+ ATPase" evidence="13">
    <location>
        <begin position="265"/>
        <end position="408"/>
    </location>
</feature>
<dbReference type="Pfam" id="PF25426">
    <property type="entry name" value="AAA_lid_BCS1"/>
    <property type="match status" value="1"/>
</dbReference>
<dbReference type="InterPro" id="IPR003959">
    <property type="entry name" value="ATPase_AAA_core"/>
</dbReference>
<dbReference type="SUPFAM" id="SSF52540">
    <property type="entry name" value="P-loop containing nucleoside triphosphate hydrolases"/>
    <property type="match status" value="1"/>
</dbReference>
<comment type="catalytic activity">
    <reaction evidence="11">
        <text>ATP + H2O = ADP + phosphate + H(+)</text>
        <dbReference type="Rhea" id="RHEA:13065"/>
        <dbReference type="ChEBI" id="CHEBI:15377"/>
        <dbReference type="ChEBI" id="CHEBI:15378"/>
        <dbReference type="ChEBI" id="CHEBI:30616"/>
        <dbReference type="ChEBI" id="CHEBI:43474"/>
        <dbReference type="ChEBI" id="CHEBI:456216"/>
    </reaction>
    <physiologicalReaction direction="left-to-right" evidence="11">
        <dbReference type="Rhea" id="RHEA:13066"/>
    </physiologicalReaction>
</comment>
<reference evidence="16" key="1">
    <citation type="submission" date="2024-06" db="EMBL/GenBank/DDBJ databases">
        <title>Multi-omics analyses provide insights into the biosynthesis of the anticancer antibiotic pleurotin in Hohenbuehelia grisea.</title>
        <authorList>
            <person name="Weaver J.A."/>
            <person name="Alberti F."/>
        </authorList>
    </citation>
    <scope>NUCLEOTIDE SEQUENCE [LARGE SCALE GENOMIC DNA]</scope>
    <source>
        <strain evidence="16">T-177</strain>
    </source>
</reference>
<evidence type="ECO:0000256" key="2">
    <source>
        <dbReference type="ARBA" id="ARBA00007448"/>
    </source>
</evidence>
<evidence type="ECO:0000256" key="12">
    <source>
        <dbReference type="SAM" id="MobiDB-lite"/>
    </source>
</evidence>
<comment type="caution">
    <text evidence="15">The sequence shown here is derived from an EMBL/GenBank/DDBJ whole genome shotgun (WGS) entry which is preliminary data.</text>
</comment>
<feature type="compositionally biased region" description="Polar residues" evidence="12">
    <location>
        <begin position="562"/>
        <end position="571"/>
    </location>
</feature>
<evidence type="ECO:0000313" key="16">
    <source>
        <dbReference type="Proteomes" id="UP001556367"/>
    </source>
</evidence>
<keyword evidence="16" id="KW-1185">Reference proteome</keyword>
<keyword evidence="7" id="KW-0067">ATP-binding</keyword>
<dbReference type="SMART" id="SM00382">
    <property type="entry name" value="AAA"/>
    <property type="match status" value="1"/>
</dbReference>
<dbReference type="PANTHER" id="PTHR23070">
    <property type="entry name" value="BCS1 AAA-TYPE ATPASE"/>
    <property type="match status" value="1"/>
</dbReference>
<protein>
    <recommendedName>
        <fullName evidence="17">Mitochondrial chaperone BCS1</fullName>
    </recommendedName>
</protein>
<name>A0ABR3IQ71_9AGAR</name>
<keyword evidence="5" id="KW-0999">Mitochondrion inner membrane</keyword>
<dbReference type="InterPro" id="IPR057495">
    <property type="entry name" value="AAA_lid_BCS1"/>
</dbReference>
<dbReference type="InterPro" id="IPR003593">
    <property type="entry name" value="AAA+_ATPase"/>
</dbReference>
<evidence type="ECO:0000256" key="1">
    <source>
        <dbReference type="ARBA" id="ARBA00004434"/>
    </source>
</evidence>
<dbReference type="SMART" id="SM01024">
    <property type="entry name" value="BCS1_N"/>
    <property type="match status" value="1"/>
</dbReference>
<evidence type="ECO:0000313" key="15">
    <source>
        <dbReference type="EMBL" id="KAL0945440.1"/>
    </source>
</evidence>
<feature type="domain" description="BCS1 N-terminal" evidence="14">
    <location>
        <begin position="49"/>
        <end position="234"/>
    </location>
</feature>
<dbReference type="Pfam" id="PF08740">
    <property type="entry name" value="BCS1_N"/>
    <property type="match status" value="1"/>
</dbReference>
<accession>A0ABR3IQ71</accession>
<dbReference type="InterPro" id="IPR014851">
    <property type="entry name" value="BCS1_N"/>
</dbReference>
<evidence type="ECO:0008006" key="17">
    <source>
        <dbReference type="Google" id="ProtNLM"/>
    </source>
</evidence>
<dbReference type="Proteomes" id="UP001556367">
    <property type="component" value="Unassembled WGS sequence"/>
</dbReference>
<gene>
    <name evidence="15" type="ORF">HGRIS_000930</name>
</gene>
<feature type="compositionally biased region" description="Basic and acidic residues" evidence="12">
    <location>
        <begin position="511"/>
        <end position="520"/>
    </location>
</feature>
<feature type="compositionally biased region" description="Low complexity" evidence="12">
    <location>
        <begin position="573"/>
        <end position="585"/>
    </location>
</feature>
<comment type="subcellular location">
    <subcellularLocation>
        <location evidence="1">Mitochondrion inner membrane</location>
        <topology evidence="1">Single-pass membrane protein</topology>
    </subcellularLocation>
</comment>
<evidence type="ECO:0000256" key="5">
    <source>
        <dbReference type="ARBA" id="ARBA00022792"/>
    </source>
</evidence>
<keyword evidence="4" id="KW-0547">Nucleotide-binding</keyword>
<evidence type="ECO:0000256" key="6">
    <source>
        <dbReference type="ARBA" id="ARBA00022801"/>
    </source>
</evidence>
<sequence length="616" mass="68066">MDQFAFSASQFQPSSSSWMPAGFSQLLGFSSIMAMLSSGSYLGDSVKLFFLGTIIETGRRLFKWLIERFQFRLSITARFSEGDPAYDWIILFLTQENVWRRSRDFDVNSKTSSRKFGIKIEGEKTDAEEEDGAEYVPVYEIPQLFSWKGYWVEIKREQSMMQQSSRGSQSGPMMYLTMYTLNMSALKALVDEAKRRYVETSRPNVIIHSADIRYGMPFTWNKVKSKTRRPLSSIILPEGVLNSLVDDLREFIDSEDWYIEAGIPYRRGYILYGPPGTGKSSTIYTLAGELGLEIYTLSLAAPDIDDTILQNAAAQIPKHSILLIEDIDCAFPSREDEEEALKAAQANYLHQKPKRTQVTLSGLLNVLDGVESDEGKFFMATTNYIDRLDPALLRPGRIDRRVQYRLTTKPQSAALFTRFFPESRFGTSIATKKSFSEEPRSEKASLLVDVDSSEPGLDIPALAAQFADGVPEDEFTVAELQGYLLPLKKRPRDAAANVAAWVAGEQAERRGHAARAAERKAKARREKTAGMTVGVGSQHSIILSPVLAAQLSAAIGGEAPQQVWSPTSMQGVSAPNSAAAAQPSHSTEKSGGAGEESNPKVNGVTDNAQSQSEGSA</sequence>
<keyword evidence="6" id="KW-0378">Hydrolase</keyword>
<keyword evidence="8" id="KW-1133">Transmembrane helix</keyword>
<feature type="region of interest" description="Disordered" evidence="12">
    <location>
        <begin position="562"/>
        <end position="616"/>
    </location>
</feature>
<keyword evidence="10" id="KW-0472">Membrane</keyword>
<dbReference type="EMBL" id="JASNQZ010000018">
    <property type="protein sequence ID" value="KAL0945440.1"/>
    <property type="molecule type" value="Genomic_DNA"/>
</dbReference>